<comment type="caution">
    <text evidence="23">The sequence shown here is derived from an EMBL/GenBank/DDBJ whole genome shotgun (WGS) entry which is preliminary data.</text>
</comment>
<dbReference type="InterPro" id="IPR014006">
    <property type="entry name" value="Succ_Dhase_FrdA_Gneg"/>
</dbReference>
<dbReference type="NCBIfam" id="TIGR01816">
    <property type="entry name" value="sdhA_forward"/>
    <property type="match status" value="1"/>
</dbReference>
<dbReference type="InterPro" id="IPR011281">
    <property type="entry name" value="Succ_DH_flav_su_fwd"/>
</dbReference>
<evidence type="ECO:0000256" key="5">
    <source>
        <dbReference type="ARBA" id="ARBA00012792"/>
    </source>
</evidence>
<dbReference type="SUPFAM" id="SSF46977">
    <property type="entry name" value="Succinate dehydrogenase/fumarate reductase flavoprotein C-terminal domain"/>
    <property type="match status" value="1"/>
</dbReference>
<dbReference type="eggNOG" id="COG1053">
    <property type="taxonomic scope" value="Bacteria"/>
</dbReference>
<evidence type="ECO:0000256" key="6">
    <source>
        <dbReference type="ARBA" id="ARBA00019965"/>
    </source>
</evidence>
<dbReference type="FunFam" id="3.50.50.60:FF:000026">
    <property type="entry name" value="Succinate dehydrogenase flavoprotein subunit"/>
    <property type="match status" value="1"/>
</dbReference>
<feature type="binding site" evidence="17">
    <location>
        <position position="247"/>
    </location>
    <ligand>
        <name>substrate</name>
    </ligand>
</feature>
<evidence type="ECO:0000256" key="12">
    <source>
        <dbReference type="ARBA" id="ARBA00023002"/>
    </source>
</evidence>
<dbReference type="GO" id="GO:0009061">
    <property type="term" value="P:anaerobic respiration"/>
    <property type="evidence" value="ECO:0007669"/>
    <property type="project" value="TreeGrafter"/>
</dbReference>
<dbReference type="InterPro" id="IPR027477">
    <property type="entry name" value="Succ_DH/fumarate_Rdtase_cat_sf"/>
</dbReference>
<name>A0A091B3I5_9GAMM</name>
<evidence type="ECO:0000313" key="23">
    <source>
        <dbReference type="EMBL" id="KFN46281.1"/>
    </source>
</evidence>
<dbReference type="EC" id="1.3.5.1" evidence="5 20"/>
<evidence type="ECO:0000259" key="22">
    <source>
        <dbReference type="Pfam" id="PF02910"/>
    </source>
</evidence>
<dbReference type="Pfam" id="PF00890">
    <property type="entry name" value="FAD_binding_2"/>
    <property type="match status" value="1"/>
</dbReference>
<dbReference type="AlphaFoldDB" id="A0A091B3I5"/>
<evidence type="ECO:0000256" key="16">
    <source>
        <dbReference type="PIRSR" id="PIRSR000171-1"/>
    </source>
</evidence>
<evidence type="ECO:0000256" key="13">
    <source>
        <dbReference type="ARBA" id="ARBA00023136"/>
    </source>
</evidence>
<comment type="similarity">
    <text evidence="3 20">Belongs to the FAD-dependent oxidoreductase 2 family. FRD/SDH subfamily.</text>
</comment>
<dbReference type="PROSITE" id="PS00504">
    <property type="entry name" value="FRD_SDH_FAD_BINDING"/>
    <property type="match status" value="1"/>
</dbReference>
<feature type="binding site" evidence="18">
    <location>
        <begin position="41"/>
        <end position="56"/>
    </location>
    <ligand>
        <name>FAD</name>
        <dbReference type="ChEBI" id="CHEBI:57692"/>
    </ligand>
</feature>
<evidence type="ECO:0000256" key="8">
    <source>
        <dbReference type="ARBA" id="ARBA00022630"/>
    </source>
</evidence>
<evidence type="ECO:0000256" key="1">
    <source>
        <dbReference type="ARBA" id="ARBA00004515"/>
    </source>
</evidence>
<feature type="binding site" evidence="18">
    <location>
        <begin position="18"/>
        <end position="23"/>
    </location>
    <ligand>
        <name>FAD</name>
        <dbReference type="ChEBI" id="CHEBI:57692"/>
    </ligand>
</feature>
<feature type="binding site" evidence="18">
    <location>
        <position position="392"/>
    </location>
    <ligand>
        <name>FAD</name>
        <dbReference type="ChEBI" id="CHEBI:57692"/>
    </ligand>
</feature>
<dbReference type="EMBL" id="AWXU01000076">
    <property type="protein sequence ID" value="KFN46281.1"/>
    <property type="molecule type" value="Genomic_DNA"/>
</dbReference>
<dbReference type="Pfam" id="PF02910">
    <property type="entry name" value="Succ_DH_flav_C"/>
    <property type="match status" value="1"/>
</dbReference>
<evidence type="ECO:0000256" key="17">
    <source>
        <dbReference type="PIRSR" id="PIRSR611281-2"/>
    </source>
</evidence>
<comment type="subcellular location">
    <subcellularLocation>
        <location evidence="1 20">Cell inner membrane</location>
        <topology evidence="1 20">Peripheral membrane protein</topology>
        <orientation evidence="1 20">Cytoplasmic side</orientation>
    </subcellularLocation>
</comment>
<keyword evidence="8 18" id="KW-0285">Flavoprotein</keyword>
<keyword evidence="20" id="KW-1003">Cell membrane</keyword>
<gene>
    <name evidence="23" type="ORF">P873_01860</name>
</gene>
<keyword evidence="7 20" id="KW-0813">Transport</keyword>
<evidence type="ECO:0000256" key="19">
    <source>
        <dbReference type="PIRSR" id="PIRSR611281-4"/>
    </source>
</evidence>
<keyword evidence="20" id="KW-0997">Cell inner membrane</keyword>
<dbReference type="InterPro" id="IPR003953">
    <property type="entry name" value="FAD-dep_OxRdtase_2_FAD-bd"/>
</dbReference>
<feature type="active site" description="Proton acceptor" evidence="16">
    <location>
        <position position="291"/>
    </location>
</feature>
<feature type="modified residue" description="Tele-8alpha-FAD histidine" evidence="19">
    <location>
        <position position="49"/>
    </location>
</feature>
<dbReference type="Gene3D" id="3.50.50.60">
    <property type="entry name" value="FAD/NAD(P)-binding domain"/>
    <property type="match status" value="1"/>
</dbReference>
<feature type="binding site" evidence="18">
    <location>
        <begin position="408"/>
        <end position="409"/>
    </location>
    <ligand>
        <name>FAD</name>
        <dbReference type="ChEBI" id="CHEBI:57692"/>
    </ligand>
</feature>
<comment type="pathway">
    <text evidence="2 20">Carbohydrate metabolism; tricarboxylic acid cycle; fumarate from succinate (bacterial route): step 1/1.</text>
</comment>
<evidence type="ECO:0000256" key="3">
    <source>
        <dbReference type="ARBA" id="ARBA00008040"/>
    </source>
</evidence>
<dbReference type="FunFam" id="3.90.700.10:FF:000001">
    <property type="entry name" value="Mitochondrial succinate dehydrogenase flavoprotein subunit"/>
    <property type="match status" value="1"/>
</dbReference>
<evidence type="ECO:0000256" key="7">
    <source>
        <dbReference type="ARBA" id="ARBA00022448"/>
    </source>
</evidence>
<evidence type="ECO:0000256" key="14">
    <source>
        <dbReference type="ARBA" id="ARBA00049220"/>
    </source>
</evidence>
<evidence type="ECO:0000256" key="18">
    <source>
        <dbReference type="PIRSR" id="PIRSR611281-3"/>
    </source>
</evidence>
<dbReference type="SUPFAM" id="SSF56425">
    <property type="entry name" value="Succinate dehydrogenase/fumarate reductase flavoprotein, catalytic domain"/>
    <property type="match status" value="1"/>
</dbReference>
<dbReference type="InterPro" id="IPR003952">
    <property type="entry name" value="FRD_SDH_FAD_BS"/>
</dbReference>
<dbReference type="NCBIfam" id="TIGR01812">
    <property type="entry name" value="sdhA_frdA_Gneg"/>
    <property type="match status" value="1"/>
</dbReference>
<evidence type="ECO:0000256" key="15">
    <source>
        <dbReference type="NCBIfam" id="TIGR01816"/>
    </source>
</evidence>
<dbReference type="RefSeq" id="WP_026816043.1">
    <property type="nucleotide sequence ID" value="NZ_AUFF01000001.1"/>
</dbReference>
<feature type="binding site" evidence="18">
    <location>
        <position position="226"/>
    </location>
    <ligand>
        <name>FAD</name>
        <dbReference type="ChEBI" id="CHEBI:57692"/>
    </ligand>
</feature>
<sequence length="608" mass="66591">MTAAYKIHEHTYDMVVVGAGGAGLRATFGLAHKGLKTACLSKVFPTRSHTVAAQGGISAALGNMSEDDWRYHFYDTIKGSDWLGDQDAIEYMCREAIPAVIELEHQGVPFSRTEDGRIYQRPFGGMTTRMGTGPAAQRTCAAADRTGHAILHTLYQQSLAHSAEFFIEYFALDLVMDAEGACRGVLAMDMATGELHLFRAQGTVLATGGYGRAYFSATSAHTCTGDGGGMALRAGLPLQDMEFVQFHPTGIYGAGCLITEGVRGEGGILRNAKGERFMERYAPNAKDLASRDVVSRSMTIEIREGRGVGPHQDHIHLDLTHLNPADIHEKLPGIAETAKIFAGVDVTKQPIPVLPTVHYNMGGLQTNYHGEVVTLKDGNPDSVVPGLYAIGEAACVSVHGANRLGSNSLLDLVVFGRAVANRCAETIRPGAPQPTVQRGAYEPSLANLDRVRNASGGTPTAELRLRMQRAMQEDAAVFRTPDGLKRGVERIRECVRGFDDIRISDRSLVWNSDLMETLELQNLLGQALATIVSAENRTESRGAHAREDFWEKDEQGNLKDEGIRRDEEWLKHTICWVDGDQTRIDYRPVHMYTLTRDVDVVPPKKRTY</sequence>
<feature type="binding site" evidence="17">
    <location>
        <position position="403"/>
    </location>
    <ligand>
        <name>substrate</name>
    </ligand>
</feature>
<dbReference type="STRING" id="1121013.GCA_000426365_00530"/>
<comment type="cofactor">
    <cofactor evidence="18">
        <name>FAD</name>
        <dbReference type="ChEBI" id="CHEBI:57692"/>
    </cofactor>
    <text evidence="18">Flavinylated by SdhE, about 5% flavinylation occurs in the absence of SdhE.</text>
</comment>
<keyword evidence="12 20" id="KW-0560">Oxidoreductase</keyword>
<dbReference type="GO" id="GO:0005886">
    <property type="term" value="C:plasma membrane"/>
    <property type="evidence" value="ECO:0007669"/>
    <property type="project" value="UniProtKB-SubCell"/>
</dbReference>
<dbReference type="PIRSF" id="PIRSF000171">
    <property type="entry name" value="SDHA_APRA_LASPO"/>
    <property type="match status" value="1"/>
</dbReference>
<organism evidence="23 24">
    <name type="scientific">Arenimonas composti TR7-09 = DSM 18010</name>
    <dbReference type="NCBI Taxonomy" id="1121013"/>
    <lineage>
        <taxon>Bacteria</taxon>
        <taxon>Pseudomonadati</taxon>
        <taxon>Pseudomonadota</taxon>
        <taxon>Gammaproteobacteria</taxon>
        <taxon>Lysobacterales</taxon>
        <taxon>Lysobacteraceae</taxon>
        <taxon>Arenimonas</taxon>
    </lineage>
</organism>
<dbReference type="Proteomes" id="UP000029391">
    <property type="component" value="Unassembled WGS sequence"/>
</dbReference>
<feature type="domain" description="FAD-dependent oxidoreductase 2 FAD-binding" evidence="21">
    <location>
        <begin position="13"/>
        <end position="409"/>
    </location>
</feature>
<dbReference type="InterPro" id="IPR036188">
    <property type="entry name" value="FAD/NAD-bd_sf"/>
</dbReference>
<dbReference type="UniPathway" id="UPA00223">
    <property type="reaction ID" value="UER01005"/>
</dbReference>
<dbReference type="InterPro" id="IPR037099">
    <property type="entry name" value="Fum_R/Succ_DH_flav-like_C_sf"/>
</dbReference>
<comment type="catalytic activity">
    <reaction evidence="14 20">
        <text>a quinone + succinate = fumarate + a quinol</text>
        <dbReference type="Rhea" id="RHEA:40523"/>
        <dbReference type="ChEBI" id="CHEBI:24646"/>
        <dbReference type="ChEBI" id="CHEBI:29806"/>
        <dbReference type="ChEBI" id="CHEBI:30031"/>
        <dbReference type="ChEBI" id="CHEBI:132124"/>
        <dbReference type="EC" id="1.3.5.1"/>
    </reaction>
</comment>
<evidence type="ECO:0000256" key="20">
    <source>
        <dbReference type="RuleBase" id="RU362051"/>
    </source>
</evidence>
<keyword evidence="20" id="KW-0816">Tricarboxylic acid cycle</keyword>
<dbReference type="Gene3D" id="3.90.700.10">
    <property type="entry name" value="Succinate dehydrogenase/fumarate reductase flavoprotein, catalytic domain"/>
    <property type="match status" value="1"/>
</dbReference>
<proteinExistence type="inferred from homology"/>
<dbReference type="Gene3D" id="4.10.80.40">
    <property type="entry name" value="succinate dehydrogenase protein domain"/>
    <property type="match status" value="1"/>
</dbReference>
<dbReference type="GO" id="GO:0008177">
    <property type="term" value="F:succinate dehydrogenase (quinone) activity"/>
    <property type="evidence" value="ECO:0007669"/>
    <property type="project" value="UniProtKB-EC"/>
</dbReference>
<evidence type="ECO:0000256" key="9">
    <source>
        <dbReference type="ARBA" id="ARBA00022827"/>
    </source>
</evidence>
<dbReference type="GO" id="GO:0006099">
    <property type="term" value="P:tricarboxylic acid cycle"/>
    <property type="evidence" value="ECO:0007669"/>
    <property type="project" value="UniProtKB-UniRule"/>
</dbReference>
<evidence type="ECO:0000313" key="24">
    <source>
        <dbReference type="Proteomes" id="UP000029391"/>
    </source>
</evidence>
<feature type="binding site" evidence="17">
    <location>
        <position position="259"/>
    </location>
    <ligand>
        <name>substrate</name>
    </ligand>
</feature>
<evidence type="ECO:0000259" key="21">
    <source>
        <dbReference type="Pfam" id="PF00890"/>
    </source>
</evidence>
<dbReference type="PANTHER" id="PTHR11632">
    <property type="entry name" value="SUCCINATE DEHYDROGENASE 2 FLAVOPROTEIN SUBUNIT"/>
    <property type="match status" value="1"/>
</dbReference>
<dbReference type="InterPro" id="IPR030664">
    <property type="entry name" value="SdhA/FrdA/AprA"/>
</dbReference>
<evidence type="ECO:0000256" key="10">
    <source>
        <dbReference type="ARBA" id="ARBA00022946"/>
    </source>
</evidence>
<evidence type="ECO:0000256" key="11">
    <source>
        <dbReference type="ARBA" id="ARBA00022982"/>
    </source>
</evidence>
<dbReference type="FunFam" id="1.20.58.100:FF:000001">
    <property type="entry name" value="Succinate dehydrogenase flavoprotein subunit (SdhA)"/>
    <property type="match status" value="1"/>
</dbReference>
<dbReference type="OrthoDB" id="9806724at2"/>
<feature type="binding site" evidence="17">
    <location>
        <position position="358"/>
    </location>
    <ligand>
        <name>substrate</name>
    </ligand>
</feature>
<keyword evidence="10" id="KW-0809">Transit peptide</keyword>
<dbReference type="Gene3D" id="1.20.58.100">
    <property type="entry name" value="Fumarate reductase/succinate dehydrogenase flavoprotein-like, C-terminal domain"/>
    <property type="match status" value="1"/>
</dbReference>
<reference evidence="23 24" key="1">
    <citation type="submission" date="2013-09" db="EMBL/GenBank/DDBJ databases">
        <title>Genome sequencing of Arenimonas composti.</title>
        <authorList>
            <person name="Chen F."/>
            <person name="Wang G."/>
        </authorList>
    </citation>
    <scope>NUCLEOTIDE SEQUENCE [LARGE SCALE GENOMIC DNA]</scope>
    <source>
        <strain evidence="23 24">TR7-09</strain>
    </source>
</reference>
<accession>A0A091B3I5</accession>
<dbReference type="FunFam" id="3.50.50.60:FF:001062">
    <property type="entry name" value="Succinate dehydrogenase complex, subunit A, flavoprotein (Fp)"/>
    <property type="match status" value="1"/>
</dbReference>
<evidence type="ECO:0000256" key="2">
    <source>
        <dbReference type="ARBA" id="ARBA00004894"/>
    </source>
</evidence>
<evidence type="ECO:0000256" key="4">
    <source>
        <dbReference type="ARBA" id="ARBA00011294"/>
    </source>
</evidence>
<dbReference type="SUPFAM" id="SSF51905">
    <property type="entry name" value="FAD/NAD(P)-binding domain"/>
    <property type="match status" value="1"/>
</dbReference>
<keyword evidence="9 18" id="KW-0274">FAD</keyword>
<keyword evidence="13 20" id="KW-0472">Membrane</keyword>
<feature type="domain" description="Fumarate reductase/succinate dehydrogenase flavoprotein-like C-terminal" evidence="22">
    <location>
        <begin position="464"/>
        <end position="608"/>
    </location>
</feature>
<comment type="subunit">
    <text evidence="4">Part of an enzyme complex containing four subunits: a flavoprotein, an iron-sulfur, cytochrome b-556, and a hydrophobic anchor protein.</text>
</comment>
<keyword evidence="11 20" id="KW-0249">Electron transport</keyword>
<protein>
    <recommendedName>
        <fullName evidence="6 15">Succinate dehydrogenase flavoprotein subunit</fullName>
        <ecNumber evidence="5 20">1.3.5.1</ecNumber>
    </recommendedName>
</protein>
<dbReference type="InterPro" id="IPR015939">
    <property type="entry name" value="Fum_Rdtase/Succ_DH_flav-like_C"/>
</dbReference>
<dbReference type="GO" id="GO:0022900">
    <property type="term" value="P:electron transport chain"/>
    <property type="evidence" value="ECO:0007669"/>
    <property type="project" value="UniProtKB-UniRule"/>
</dbReference>
<keyword evidence="24" id="KW-1185">Reference proteome</keyword>
<dbReference type="PANTHER" id="PTHR11632:SF51">
    <property type="entry name" value="SUCCINATE DEHYDROGENASE [UBIQUINONE] FLAVOPROTEIN SUBUNIT, MITOCHONDRIAL"/>
    <property type="match status" value="1"/>
</dbReference>
<dbReference type="GO" id="GO:0009055">
    <property type="term" value="F:electron transfer activity"/>
    <property type="evidence" value="ECO:0007669"/>
    <property type="project" value="UniProtKB-ARBA"/>
</dbReference>
<dbReference type="GO" id="GO:0050660">
    <property type="term" value="F:flavin adenine dinucleotide binding"/>
    <property type="evidence" value="ECO:0007669"/>
    <property type="project" value="UniProtKB-UniRule"/>
</dbReference>